<comment type="caution">
    <text evidence="1">The sequence shown here is derived from an EMBL/GenBank/DDBJ whole genome shotgun (WGS) entry which is preliminary data.</text>
</comment>
<dbReference type="Proteomes" id="UP000724148">
    <property type="component" value="Unassembled WGS sequence"/>
</dbReference>
<name>A0A931WNB4_9BACT</name>
<evidence type="ECO:0000313" key="1">
    <source>
        <dbReference type="EMBL" id="MBI2097134.1"/>
    </source>
</evidence>
<organism evidence="1 2">
    <name type="scientific">Candidatus Sungiibacteriota bacterium</name>
    <dbReference type="NCBI Taxonomy" id="2750080"/>
    <lineage>
        <taxon>Bacteria</taxon>
        <taxon>Candidatus Sungiibacteriota</taxon>
    </lineage>
</organism>
<gene>
    <name evidence="1" type="ORF">HYT40_03245</name>
</gene>
<reference evidence="1" key="1">
    <citation type="submission" date="2020-07" db="EMBL/GenBank/DDBJ databases">
        <title>Huge and variable diversity of episymbiotic CPR bacteria and DPANN archaea in groundwater ecosystems.</title>
        <authorList>
            <person name="He C.Y."/>
            <person name="Keren R."/>
            <person name="Whittaker M."/>
            <person name="Farag I.F."/>
            <person name="Doudna J."/>
            <person name="Cate J.H.D."/>
            <person name="Banfield J.F."/>
        </authorList>
    </citation>
    <scope>NUCLEOTIDE SEQUENCE</scope>
    <source>
        <strain evidence="1">NC_groundwater_193_Ag_S-0.1um_51_7</strain>
    </source>
</reference>
<proteinExistence type="predicted"/>
<accession>A0A931WNB4</accession>
<dbReference type="AlphaFoldDB" id="A0A931WNB4"/>
<protein>
    <submittedName>
        <fullName evidence="1">DUF1573 domain-containing protein</fullName>
    </submittedName>
</protein>
<dbReference type="Pfam" id="PF07610">
    <property type="entry name" value="DUF1573"/>
    <property type="match status" value="1"/>
</dbReference>
<dbReference type="Gene3D" id="2.60.40.10">
    <property type="entry name" value="Immunoglobulins"/>
    <property type="match status" value="1"/>
</dbReference>
<sequence>MNKTIIGVIGAILVLGGIIWMARPGSQSGTASSVRSSGTLAVKEANNYDFGTISMAAGNVSHQFKIKNTGNEGVNIEKIYTSCMCTTAMLKVGGKQFGPYGMPGHNAVPKIDQALNPNEEAVIEVVFDPAAHGPAGVGKIQRAVTIENSAGEPIELLFAAVVTP</sequence>
<evidence type="ECO:0000313" key="2">
    <source>
        <dbReference type="Proteomes" id="UP000724148"/>
    </source>
</evidence>
<dbReference type="InterPro" id="IPR011467">
    <property type="entry name" value="DUF1573"/>
</dbReference>
<dbReference type="EMBL" id="JACOZA010000082">
    <property type="protein sequence ID" value="MBI2097134.1"/>
    <property type="molecule type" value="Genomic_DNA"/>
</dbReference>
<dbReference type="InterPro" id="IPR013783">
    <property type="entry name" value="Ig-like_fold"/>
</dbReference>